<feature type="region of interest" description="Disordered" evidence="1">
    <location>
        <begin position="1"/>
        <end position="102"/>
    </location>
</feature>
<organism evidence="2">
    <name type="scientific">Opuntia streptacantha</name>
    <name type="common">Prickly pear cactus</name>
    <name type="synonym">Opuntia cardona</name>
    <dbReference type="NCBI Taxonomy" id="393608"/>
    <lineage>
        <taxon>Eukaryota</taxon>
        <taxon>Viridiplantae</taxon>
        <taxon>Streptophyta</taxon>
        <taxon>Embryophyta</taxon>
        <taxon>Tracheophyta</taxon>
        <taxon>Spermatophyta</taxon>
        <taxon>Magnoliopsida</taxon>
        <taxon>eudicotyledons</taxon>
        <taxon>Gunneridae</taxon>
        <taxon>Pentapetalae</taxon>
        <taxon>Caryophyllales</taxon>
        <taxon>Cactineae</taxon>
        <taxon>Cactaceae</taxon>
        <taxon>Opuntioideae</taxon>
        <taxon>Opuntia</taxon>
    </lineage>
</organism>
<evidence type="ECO:0000313" key="2">
    <source>
        <dbReference type="EMBL" id="MBA4672996.1"/>
    </source>
</evidence>
<feature type="region of interest" description="Disordered" evidence="1">
    <location>
        <begin position="190"/>
        <end position="209"/>
    </location>
</feature>
<feature type="region of interest" description="Disordered" evidence="1">
    <location>
        <begin position="127"/>
        <end position="178"/>
    </location>
</feature>
<sequence>MEKSEPSLVPEWLRSTGGGTGGGSSSHHFASSQADGPVLALPKRNRSSKSIGNPDASHSSLLEQTSSSNFRRSSSSNGSIKHDKNSYSRSYSSFTRSQRDRDKERLTIADNWDLEYSDPLRSMITGRTDDTLRRSQSMVSRRQGEVVQKRSSTDLRNGSLSNHDNGSGSHAAGSSVSGLQKVSFEKDFPLLGSDERPKTPKTPEIIRVSSPGLNRGVQSLPIGNSQLVGGEPWTSALAEVPTGAGSNGIGSCPASPAPSAGSAANSTSGVGSTSSGLNMAEALVQAPAKTHNIPQPSVQAQRDELAIAQSKKLIPMTPVLPKTLALNSSDKLKPKTAVRSGDTVVTLKNGAHQLSPLQLGGQSARGAISRVDSPKSPSSGKLLVLKPGRENGAPLVAKDIQSQTTNINNRIANGQSPVAPSVASVPLKNPSNSKLSSGERKTSAFGLSPGPVVDKRPSLSQAQSRHDFFNLMRTKSTNTRPGTADSGRAAGFDTVDKSDKVLKELPNVQMIPNGSGNEVKCKDETGAAAESFSHSRKNGNAAIYPVEEEEAFLRSLGWEDNAGDDEGLTEEEINAFYQEVMRLRATSKLCRGLWLKILSHCEIHAACSGAASTEPSASASQTEA</sequence>
<dbReference type="PANTHER" id="PTHR34112:SF13">
    <property type="entry name" value="OS04G0448200 PROTEIN"/>
    <property type="match status" value="1"/>
</dbReference>
<proteinExistence type="predicted"/>
<feature type="region of interest" description="Disordered" evidence="1">
    <location>
        <begin position="360"/>
        <end position="380"/>
    </location>
</feature>
<feature type="compositionally biased region" description="Low complexity" evidence="1">
    <location>
        <begin position="57"/>
        <end position="79"/>
    </location>
</feature>
<feature type="compositionally biased region" description="Low complexity" evidence="1">
    <location>
        <begin position="166"/>
        <end position="178"/>
    </location>
</feature>
<dbReference type="EMBL" id="GISG01257209">
    <property type="protein sequence ID" value="MBA4672994.1"/>
    <property type="molecule type" value="Transcribed_RNA"/>
</dbReference>
<dbReference type="AlphaFoldDB" id="A0A7C9AQP7"/>
<feature type="compositionally biased region" description="Low complexity" evidence="1">
    <location>
        <begin position="87"/>
        <end position="96"/>
    </location>
</feature>
<evidence type="ECO:0000256" key="1">
    <source>
        <dbReference type="SAM" id="MobiDB-lite"/>
    </source>
</evidence>
<dbReference type="EMBL" id="GISG01257211">
    <property type="protein sequence ID" value="MBA4672996.1"/>
    <property type="molecule type" value="Transcribed_RNA"/>
</dbReference>
<feature type="compositionally biased region" description="Basic and acidic residues" evidence="1">
    <location>
        <begin position="142"/>
        <end position="153"/>
    </location>
</feature>
<feature type="region of interest" description="Disordered" evidence="1">
    <location>
        <begin position="412"/>
        <end position="461"/>
    </location>
</feature>
<feature type="compositionally biased region" description="Polar residues" evidence="1">
    <location>
        <begin position="154"/>
        <end position="165"/>
    </location>
</feature>
<reference evidence="2" key="1">
    <citation type="journal article" date="2013" name="J. Plant Res.">
        <title>Effect of fungi and light on seed germination of three Opuntia species from semiarid lands of central Mexico.</title>
        <authorList>
            <person name="Delgado-Sanchez P."/>
            <person name="Jimenez-Bremont J.F."/>
            <person name="Guerrero-Gonzalez Mde L."/>
            <person name="Flores J."/>
        </authorList>
    </citation>
    <scope>NUCLEOTIDE SEQUENCE</scope>
    <source>
        <tissue evidence="2">Cladode</tissue>
    </source>
</reference>
<protein>
    <submittedName>
        <fullName evidence="2">Uncharacterized protein</fullName>
    </submittedName>
</protein>
<reference evidence="2" key="2">
    <citation type="submission" date="2020-07" db="EMBL/GenBank/DDBJ databases">
        <authorList>
            <person name="Vera ALvarez R."/>
            <person name="Arias-Moreno D.M."/>
            <person name="Jimenez-Jacinto V."/>
            <person name="Jimenez-Bremont J.F."/>
            <person name="Swaminathan K."/>
            <person name="Moose S.P."/>
            <person name="Guerrero-Gonzalez M.L."/>
            <person name="Marino-Ramirez L."/>
            <person name="Landsman D."/>
            <person name="Rodriguez-Kessler M."/>
            <person name="Delgado-Sanchez P."/>
        </authorList>
    </citation>
    <scope>NUCLEOTIDE SEQUENCE</scope>
    <source>
        <tissue evidence="2">Cladode</tissue>
    </source>
</reference>
<name>A0A7C9AQP7_OPUST</name>
<feature type="region of interest" description="Disordered" evidence="1">
    <location>
        <begin position="249"/>
        <end position="275"/>
    </location>
</feature>
<accession>A0A7C9AQP7</accession>
<feature type="compositionally biased region" description="Low complexity" evidence="1">
    <location>
        <begin position="250"/>
        <end position="275"/>
    </location>
</feature>
<dbReference type="PANTHER" id="PTHR34112">
    <property type="entry name" value="C-JUN-AMINO-TERMINAL KINASE-INTERACTING PROTEIN"/>
    <property type="match status" value="1"/>
</dbReference>